<evidence type="ECO:0000313" key="3">
    <source>
        <dbReference type="Proteomes" id="UP001233535"/>
    </source>
</evidence>
<keyword evidence="1" id="KW-1133">Transmembrane helix</keyword>
<name>A0ABU1CE61_9GAMM</name>
<gene>
    <name evidence="2" type="ORF">P8609_10965</name>
</gene>
<protein>
    <recommendedName>
        <fullName evidence="4">DUF2269 family protein</fullName>
    </recommendedName>
</protein>
<evidence type="ECO:0008006" key="4">
    <source>
        <dbReference type="Google" id="ProtNLM"/>
    </source>
</evidence>
<dbReference type="Proteomes" id="UP001233535">
    <property type="component" value="Unassembled WGS sequence"/>
</dbReference>
<reference evidence="2 3" key="1">
    <citation type="submission" date="2023-04" db="EMBL/GenBank/DDBJ databases">
        <title>Lysobacter sp. strain UC isolated from soil sample.</title>
        <authorList>
            <person name="Choksket S."/>
            <person name="Harshvardhan F."/>
            <person name="Rana R."/>
            <person name="Patil P.B."/>
            <person name="Korpole S."/>
        </authorList>
    </citation>
    <scope>NUCLEOTIDE SEQUENCE [LARGE SCALE GENOMIC DNA]</scope>
    <source>
        <strain evidence="2 3">UC</strain>
    </source>
</reference>
<organism evidence="2 3">
    <name type="scientific">Lysobacter arvi</name>
    <dbReference type="NCBI Taxonomy" id="3038776"/>
    <lineage>
        <taxon>Bacteria</taxon>
        <taxon>Pseudomonadati</taxon>
        <taxon>Pseudomonadota</taxon>
        <taxon>Gammaproteobacteria</taxon>
        <taxon>Lysobacterales</taxon>
        <taxon>Lysobacteraceae</taxon>
        <taxon>Lysobacter</taxon>
    </lineage>
</organism>
<keyword evidence="1" id="KW-0812">Transmembrane</keyword>
<accession>A0ABU1CE61</accession>
<comment type="caution">
    <text evidence="2">The sequence shown here is derived from an EMBL/GenBank/DDBJ whole genome shotgun (WGS) entry which is preliminary data.</text>
</comment>
<sequence length="148" mass="16218">MTFWIIVIFVASITVKFVLSRALAPDVAVPMTLAAHVVLVTAIVRMEGRCVFSRLRYVVALVPTLILFFAGVALSFEERALWGGGYAFCVKAIVFIAGPVFISSIWVLAQDRKRPASLLRRCAVWTFMPMAAIASLILILIPALPPVI</sequence>
<evidence type="ECO:0000256" key="1">
    <source>
        <dbReference type="SAM" id="Phobius"/>
    </source>
</evidence>
<proteinExistence type="predicted"/>
<feature type="transmembrane region" description="Helical" evidence="1">
    <location>
        <begin position="121"/>
        <end position="144"/>
    </location>
</feature>
<keyword evidence="3" id="KW-1185">Reference proteome</keyword>
<keyword evidence="1" id="KW-0472">Membrane</keyword>
<evidence type="ECO:0000313" key="2">
    <source>
        <dbReference type="EMBL" id="MDR0183483.1"/>
    </source>
</evidence>
<feature type="transmembrane region" description="Helical" evidence="1">
    <location>
        <begin position="57"/>
        <end position="76"/>
    </location>
</feature>
<feature type="transmembrane region" description="Helical" evidence="1">
    <location>
        <begin position="82"/>
        <end position="109"/>
    </location>
</feature>
<feature type="transmembrane region" description="Helical" evidence="1">
    <location>
        <begin position="27"/>
        <end position="45"/>
    </location>
</feature>
<dbReference type="EMBL" id="JARUHG010000003">
    <property type="protein sequence ID" value="MDR0183483.1"/>
    <property type="molecule type" value="Genomic_DNA"/>
</dbReference>